<dbReference type="Gene3D" id="3.30.70.1130">
    <property type="entry name" value="EIF_2_alpha"/>
    <property type="match status" value="1"/>
</dbReference>
<dbReference type="SUPFAM" id="SSF110993">
    <property type="entry name" value="eIF-2-alpha, C-terminal domain"/>
    <property type="match status" value="1"/>
</dbReference>
<dbReference type="Gene3D" id="2.40.50.140">
    <property type="entry name" value="Nucleic acid-binding proteins"/>
    <property type="match status" value="1"/>
</dbReference>
<dbReference type="PANTHER" id="PTHR10602">
    <property type="entry name" value="EUKARYOTIC TRANSLATION INITIATION FACTOR 2 SUBUNIT 1"/>
    <property type="match status" value="1"/>
</dbReference>
<dbReference type="InterPro" id="IPR024054">
    <property type="entry name" value="TIF2_asu_middle_sf"/>
</dbReference>
<dbReference type="FunFam" id="3.30.70.1130:FF:000002">
    <property type="entry name" value="Translation initiation factor 2 subunit alpha"/>
    <property type="match status" value="1"/>
</dbReference>
<dbReference type="InterPro" id="IPR024055">
    <property type="entry name" value="TIF2_asu_C"/>
</dbReference>
<dbReference type="GO" id="GO:0003743">
    <property type="term" value="F:translation initiation factor activity"/>
    <property type="evidence" value="ECO:0007669"/>
    <property type="project" value="UniProtKB-KW"/>
</dbReference>
<evidence type="ECO:0000256" key="3">
    <source>
        <dbReference type="ARBA" id="ARBA00022884"/>
    </source>
</evidence>
<keyword evidence="4" id="KW-0648">Protein biosynthesis</keyword>
<dbReference type="SUPFAM" id="SSF116742">
    <property type="entry name" value="eIF2alpha middle domain-like"/>
    <property type="match status" value="1"/>
</dbReference>
<dbReference type="GO" id="GO:0043022">
    <property type="term" value="F:ribosome binding"/>
    <property type="evidence" value="ECO:0007669"/>
    <property type="project" value="TreeGrafter"/>
</dbReference>
<dbReference type="EMBL" id="LNQE01001645">
    <property type="protein sequence ID" value="KUG14545.1"/>
    <property type="molecule type" value="Genomic_DNA"/>
</dbReference>
<evidence type="ECO:0000259" key="5">
    <source>
        <dbReference type="PROSITE" id="PS50126"/>
    </source>
</evidence>
<reference evidence="6" key="1">
    <citation type="journal article" date="2015" name="Proc. Natl. Acad. Sci. U.S.A.">
        <title>Networks of energetic and metabolic interactions define dynamics in microbial communities.</title>
        <authorList>
            <person name="Embree M."/>
            <person name="Liu J.K."/>
            <person name="Al-Bassam M.M."/>
            <person name="Zengler K."/>
        </authorList>
    </citation>
    <scope>NUCLEOTIDE SEQUENCE</scope>
</reference>
<evidence type="ECO:0000256" key="1">
    <source>
        <dbReference type="ARBA" id="ARBA00007223"/>
    </source>
</evidence>
<organism evidence="6">
    <name type="scientific">hydrocarbon metagenome</name>
    <dbReference type="NCBI Taxonomy" id="938273"/>
    <lineage>
        <taxon>unclassified sequences</taxon>
        <taxon>metagenomes</taxon>
        <taxon>ecological metagenomes</taxon>
    </lineage>
</organism>
<proteinExistence type="inferred from homology"/>
<dbReference type="AlphaFoldDB" id="A0A0W8F138"/>
<dbReference type="SMART" id="SM00316">
    <property type="entry name" value="S1"/>
    <property type="match status" value="1"/>
</dbReference>
<dbReference type="InterPro" id="IPR011488">
    <property type="entry name" value="TIF_2_asu"/>
</dbReference>
<dbReference type="Pfam" id="PF07541">
    <property type="entry name" value="EIF_2_alpha"/>
    <property type="match status" value="1"/>
</dbReference>
<keyword evidence="2 6" id="KW-0396">Initiation factor</keyword>
<dbReference type="Pfam" id="PF00575">
    <property type="entry name" value="S1"/>
    <property type="match status" value="1"/>
</dbReference>
<dbReference type="SUPFAM" id="SSF50249">
    <property type="entry name" value="Nucleic acid-binding proteins"/>
    <property type="match status" value="1"/>
</dbReference>
<feature type="domain" description="S1 motif" evidence="5">
    <location>
        <begin position="1"/>
        <end position="69"/>
    </location>
</feature>
<evidence type="ECO:0000256" key="2">
    <source>
        <dbReference type="ARBA" id="ARBA00022540"/>
    </source>
</evidence>
<dbReference type="NCBIfam" id="NF003064">
    <property type="entry name" value="PRK03987.1-4"/>
    <property type="match status" value="1"/>
</dbReference>
<name>A0A0W8F138_9ZZZZ</name>
<dbReference type="InterPro" id="IPR012340">
    <property type="entry name" value="NA-bd_OB-fold"/>
</dbReference>
<evidence type="ECO:0000256" key="4">
    <source>
        <dbReference type="ARBA" id="ARBA00022917"/>
    </source>
</evidence>
<accession>A0A0W8F138</accession>
<dbReference type="PANTHER" id="PTHR10602:SF0">
    <property type="entry name" value="EUKARYOTIC TRANSLATION INITIATION FACTOR 2 SUBUNIT 1"/>
    <property type="match status" value="1"/>
</dbReference>
<gene>
    <name evidence="6" type="ORF">ASZ90_015819</name>
</gene>
<evidence type="ECO:0000313" key="6">
    <source>
        <dbReference type="EMBL" id="KUG14545.1"/>
    </source>
</evidence>
<protein>
    <submittedName>
        <fullName evidence="6">Eukaryotic translation initiation factor 2 alpha subunit</fullName>
    </submittedName>
</protein>
<dbReference type="GO" id="GO:0003723">
    <property type="term" value="F:RNA binding"/>
    <property type="evidence" value="ECO:0007669"/>
    <property type="project" value="UniProtKB-KW"/>
</dbReference>
<keyword evidence="3" id="KW-0694">RNA-binding</keyword>
<dbReference type="InterPro" id="IPR003029">
    <property type="entry name" value="S1_domain"/>
</dbReference>
<dbReference type="Gene3D" id="1.10.150.190">
    <property type="entry name" value="Translation initiation factor 2, subunit 1, domain 2"/>
    <property type="match status" value="1"/>
</dbReference>
<dbReference type="InterPro" id="IPR044126">
    <property type="entry name" value="S1_IF2_alpha"/>
</dbReference>
<sequence>MVCTVRDIKDFAAFVSLDEYPGREGLIPISEIATGWIKYIRDHIREGQKVVCKVLHVDRNRGHIDLSLKDVNDHQRREKIREWKNESKAQKWIGFAAESSGEDPEAIQAAVIKKYGDLYTVFEAIVVEGSDVLKKIGLSQKAIEALTTVARENVKVPRVTVTGNLILTSDKPDGVNIIRRALRSAEPKIPDAEIELSYLGAPTYRIKVTAPDYKQAEKAIEKAAAAAIGVVERAGGEGRLVRKPKSGKAA</sequence>
<dbReference type="PROSITE" id="PS50126">
    <property type="entry name" value="S1"/>
    <property type="match status" value="1"/>
</dbReference>
<dbReference type="CDD" id="cd04452">
    <property type="entry name" value="S1_IF2_alpha"/>
    <property type="match status" value="1"/>
</dbReference>
<comment type="similarity">
    <text evidence="1">Belongs to the eIF-2-alpha family.</text>
</comment>
<comment type="caution">
    <text evidence="6">The sequence shown here is derived from an EMBL/GenBank/DDBJ whole genome shotgun (WGS) entry which is preliminary data.</text>
</comment>